<dbReference type="AlphaFoldDB" id="A0AAP2RB76"/>
<dbReference type="SUPFAM" id="SSF49373">
    <property type="entry name" value="Invasin/intimin cell-adhesion fragments"/>
    <property type="match status" value="1"/>
</dbReference>
<keyword evidence="3" id="KW-1185">Reference proteome</keyword>
<feature type="transmembrane region" description="Helical" evidence="1">
    <location>
        <begin position="278"/>
        <end position="295"/>
    </location>
</feature>
<organism evidence="2 3">
    <name type="scientific">Methanooceanicella nereidis</name>
    <dbReference type="NCBI Taxonomy" id="2052831"/>
    <lineage>
        <taxon>Archaea</taxon>
        <taxon>Methanobacteriati</taxon>
        <taxon>Methanobacteriota</taxon>
        <taxon>Stenosarchaea group</taxon>
        <taxon>Methanomicrobia</taxon>
        <taxon>Methanocellales</taxon>
        <taxon>Methanocellaceae</taxon>
        <taxon>Methanooceanicella</taxon>
    </lineage>
</organism>
<keyword evidence="2" id="KW-0121">Carboxypeptidase</keyword>
<keyword evidence="1" id="KW-0812">Transmembrane</keyword>
<dbReference type="Proteomes" id="UP001320159">
    <property type="component" value="Unassembled WGS sequence"/>
</dbReference>
<keyword evidence="2" id="KW-0645">Protease</keyword>
<dbReference type="RefSeq" id="WP_230739219.1">
    <property type="nucleotide sequence ID" value="NZ_PGCK01000001.1"/>
</dbReference>
<sequence>MSPNYKAFIMAIFATALIMAGIIPAAAQQYDSPVILVNGGGTFTVEDAVNYTAYEEFAGQNMHVSVITAQLYLNGKPYKMANIPVVFSSDNDSVAVLEPYNRTRPSDENGQAKILLIANNTVGTVNITATSHIMYQHDISDTCTVRVVGWGTVSGMVTDKNRNGVPDAVVTLWHWNGTANNAILKSPDNPQLSNDGKTAAIGTYTYTFVPQGQYNVTAEKDGHMYFAMVDVEKGTYTANVAIPDYVYVVPAPLMPTPAATAEPSATATPEPTPAETPGFGMVLWILSIGAVIVLLKRYQ</sequence>
<dbReference type="Gene3D" id="2.60.40.1120">
    <property type="entry name" value="Carboxypeptidase-like, regulatory domain"/>
    <property type="match status" value="1"/>
</dbReference>
<dbReference type="EMBL" id="PGCK01000001">
    <property type="protein sequence ID" value="MCD1293435.1"/>
    <property type="molecule type" value="Genomic_DNA"/>
</dbReference>
<dbReference type="InterPro" id="IPR008964">
    <property type="entry name" value="Invasin/intimin_cell_adhesion"/>
</dbReference>
<keyword evidence="2" id="KW-0378">Hydrolase</keyword>
<keyword evidence="1" id="KW-0472">Membrane</keyword>
<dbReference type="GO" id="GO:0004180">
    <property type="term" value="F:carboxypeptidase activity"/>
    <property type="evidence" value="ECO:0007669"/>
    <property type="project" value="UniProtKB-KW"/>
</dbReference>
<evidence type="ECO:0000313" key="3">
    <source>
        <dbReference type="Proteomes" id="UP001320159"/>
    </source>
</evidence>
<keyword evidence="1" id="KW-1133">Transmembrane helix</keyword>
<dbReference type="InterPro" id="IPR008969">
    <property type="entry name" value="CarboxyPept-like_regulatory"/>
</dbReference>
<comment type="caution">
    <text evidence="2">The sequence shown here is derived from an EMBL/GenBank/DDBJ whole genome shotgun (WGS) entry which is preliminary data.</text>
</comment>
<evidence type="ECO:0000313" key="2">
    <source>
        <dbReference type="EMBL" id="MCD1293435.1"/>
    </source>
</evidence>
<name>A0AAP2RB76_9EURY</name>
<dbReference type="SUPFAM" id="SSF49464">
    <property type="entry name" value="Carboxypeptidase regulatory domain-like"/>
    <property type="match status" value="1"/>
</dbReference>
<reference evidence="2 3" key="1">
    <citation type="submission" date="2017-11" db="EMBL/GenBank/DDBJ databases">
        <title>Isolation and Characterization of Family Methanocellaceae Species from Potential Methane Hydrate Area Offshore Southwestern Taiwan.</title>
        <authorList>
            <person name="Zhang W.-L."/>
            <person name="Chen W.-C."/>
            <person name="Lai M.-C."/>
            <person name="Chen S.-C."/>
        </authorList>
    </citation>
    <scope>NUCLEOTIDE SEQUENCE [LARGE SCALE GENOMIC DNA]</scope>
    <source>
        <strain evidence="2 3">CWC-04</strain>
    </source>
</reference>
<gene>
    <name evidence="2" type="ORF">CUJ83_00280</name>
</gene>
<proteinExistence type="predicted"/>
<dbReference type="Gene3D" id="2.60.40.10">
    <property type="entry name" value="Immunoglobulins"/>
    <property type="match status" value="1"/>
</dbReference>
<dbReference type="InterPro" id="IPR013783">
    <property type="entry name" value="Ig-like_fold"/>
</dbReference>
<evidence type="ECO:0000256" key="1">
    <source>
        <dbReference type="SAM" id="Phobius"/>
    </source>
</evidence>
<protein>
    <submittedName>
        <fullName evidence="2">Carboxypeptidase regulatory-like domain-containing protein</fullName>
    </submittedName>
</protein>
<accession>A0AAP2RB76</accession>